<proteinExistence type="predicted"/>
<name>A0A645IDZ8_9ZZZZ</name>
<sequence>MLIACDGVARQIVIENHVILLQQLQEERGNIVAFVIKNKRRSPIWDNFR</sequence>
<dbReference type="EMBL" id="VSSQ01112786">
    <property type="protein sequence ID" value="MPN49487.1"/>
    <property type="molecule type" value="Genomic_DNA"/>
</dbReference>
<reference evidence="1" key="1">
    <citation type="submission" date="2019-08" db="EMBL/GenBank/DDBJ databases">
        <authorList>
            <person name="Kucharzyk K."/>
            <person name="Murdoch R.W."/>
            <person name="Higgins S."/>
            <person name="Loffler F."/>
        </authorList>
    </citation>
    <scope>NUCLEOTIDE SEQUENCE</scope>
</reference>
<protein>
    <submittedName>
        <fullName evidence="1">Uncharacterized protein</fullName>
    </submittedName>
</protein>
<evidence type="ECO:0000313" key="1">
    <source>
        <dbReference type="EMBL" id="MPN49487.1"/>
    </source>
</evidence>
<gene>
    <name evidence="1" type="ORF">SDC9_197108</name>
</gene>
<comment type="caution">
    <text evidence="1">The sequence shown here is derived from an EMBL/GenBank/DDBJ whole genome shotgun (WGS) entry which is preliminary data.</text>
</comment>
<accession>A0A645IDZ8</accession>
<organism evidence="1">
    <name type="scientific">bioreactor metagenome</name>
    <dbReference type="NCBI Taxonomy" id="1076179"/>
    <lineage>
        <taxon>unclassified sequences</taxon>
        <taxon>metagenomes</taxon>
        <taxon>ecological metagenomes</taxon>
    </lineage>
</organism>
<dbReference type="AlphaFoldDB" id="A0A645IDZ8"/>